<organism evidence="1 2">
    <name type="scientific">Lasiodiplodia mahajangana</name>
    <dbReference type="NCBI Taxonomy" id="1108764"/>
    <lineage>
        <taxon>Eukaryota</taxon>
        <taxon>Fungi</taxon>
        <taxon>Dikarya</taxon>
        <taxon>Ascomycota</taxon>
        <taxon>Pezizomycotina</taxon>
        <taxon>Dothideomycetes</taxon>
        <taxon>Dothideomycetes incertae sedis</taxon>
        <taxon>Botryosphaeriales</taxon>
        <taxon>Botryosphaeriaceae</taxon>
        <taxon>Lasiodiplodia</taxon>
    </lineage>
</organism>
<gene>
    <name evidence="1" type="ORF">O1611_g9386</name>
</gene>
<dbReference type="Proteomes" id="UP001153332">
    <property type="component" value="Unassembled WGS sequence"/>
</dbReference>
<evidence type="ECO:0000313" key="1">
    <source>
        <dbReference type="EMBL" id="KAJ8124255.1"/>
    </source>
</evidence>
<evidence type="ECO:0000313" key="2">
    <source>
        <dbReference type="Proteomes" id="UP001153332"/>
    </source>
</evidence>
<protein>
    <submittedName>
        <fullName evidence="1">Uncharacterized protein</fullName>
    </submittedName>
</protein>
<keyword evidence="2" id="KW-1185">Reference proteome</keyword>
<comment type="caution">
    <text evidence="1">The sequence shown here is derived from an EMBL/GenBank/DDBJ whole genome shotgun (WGS) entry which is preliminary data.</text>
</comment>
<proteinExistence type="predicted"/>
<accession>A0ACC2JA49</accession>
<name>A0ACC2JA49_9PEZI</name>
<sequence>MPPQIRGGVQPRWFSPDGLAQVASSAGNVKSKTASKQEKISQPQPRQGRPQAPRQTQPTPLKASSSQTLVQALRRATPPPIIPQPEVSYDEVSVCYFIRRFVTPDDNDNLPGHLTFLPSLYNKQDSHGLLELATLSVAQMAAYNHFGGDRFRLQSYQNYGRALGALRKSIQSEDEVTDDRVLAAVLLLTMFKDIGEEGWGDPSEHAPGLYYLLQKRGVEQFCTSRGFELFLLALLKLRSRPHDARHVPDDEDHVATTRPLEVQHKRKYQPKRAPRRELAKARESRALI</sequence>
<reference evidence="1" key="1">
    <citation type="submission" date="2022-12" db="EMBL/GenBank/DDBJ databases">
        <title>Genome Sequence of Lasiodiplodia mahajangana.</title>
        <authorList>
            <person name="Buettner E."/>
        </authorList>
    </citation>
    <scope>NUCLEOTIDE SEQUENCE</scope>
    <source>
        <strain evidence="1">VT137</strain>
    </source>
</reference>
<dbReference type="EMBL" id="JAPUUL010003174">
    <property type="protein sequence ID" value="KAJ8124255.1"/>
    <property type="molecule type" value="Genomic_DNA"/>
</dbReference>